<organism evidence="3 4">
    <name type="scientific">Catenulispora subtropica</name>
    <dbReference type="NCBI Taxonomy" id="450798"/>
    <lineage>
        <taxon>Bacteria</taxon>
        <taxon>Bacillati</taxon>
        <taxon>Actinomycetota</taxon>
        <taxon>Actinomycetes</taxon>
        <taxon>Catenulisporales</taxon>
        <taxon>Catenulisporaceae</taxon>
        <taxon>Catenulispora</taxon>
    </lineage>
</organism>
<evidence type="ECO:0000313" key="4">
    <source>
        <dbReference type="Proteomes" id="UP001499854"/>
    </source>
</evidence>
<name>A0ABN2RCK6_9ACTN</name>
<proteinExistence type="predicted"/>
<dbReference type="SUPFAM" id="SSF52266">
    <property type="entry name" value="SGNH hydrolase"/>
    <property type="match status" value="1"/>
</dbReference>
<dbReference type="PANTHER" id="PTHR37981:SF1">
    <property type="entry name" value="SGNH HYDROLASE-TYPE ESTERASE DOMAIN-CONTAINING PROTEIN"/>
    <property type="match status" value="1"/>
</dbReference>
<feature type="transmembrane region" description="Helical" evidence="1">
    <location>
        <begin position="110"/>
        <end position="129"/>
    </location>
</feature>
<dbReference type="InterPro" id="IPR037460">
    <property type="entry name" value="SEST-like"/>
</dbReference>
<dbReference type="Proteomes" id="UP001499854">
    <property type="component" value="Unassembled WGS sequence"/>
</dbReference>
<dbReference type="EMBL" id="BAAAQM010000012">
    <property type="protein sequence ID" value="GAA1966921.1"/>
    <property type="molecule type" value="Genomic_DNA"/>
</dbReference>
<keyword evidence="4" id="KW-1185">Reference proteome</keyword>
<keyword evidence="1" id="KW-0812">Transmembrane</keyword>
<protein>
    <recommendedName>
        <fullName evidence="2">SGNH hydrolase-type esterase domain-containing protein</fullName>
    </recommendedName>
</protein>
<keyword evidence="1" id="KW-0472">Membrane</keyword>
<comment type="caution">
    <text evidence="3">The sequence shown here is derived from an EMBL/GenBank/DDBJ whole genome shotgun (WGS) entry which is preliminary data.</text>
</comment>
<evidence type="ECO:0000313" key="3">
    <source>
        <dbReference type="EMBL" id="GAA1966921.1"/>
    </source>
</evidence>
<feature type="transmembrane region" description="Helical" evidence="1">
    <location>
        <begin position="141"/>
        <end position="163"/>
    </location>
</feature>
<keyword evidence="1" id="KW-1133">Transmembrane helix</keyword>
<feature type="domain" description="SGNH hydrolase-type esterase" evidence="2">
    <location>
        <begin position="203"/>
        <end position="430"/>
    </location>
</feature>
<gene>
    <name evidence="3" type="ORF">GCM10009838_26070</name>
</gene>
<dbReference type="InterPro" id="IPR013830">
    <property type="entry name" value="SGNH_hydro"/>
</dbReference>
<accession>A0ABN2RCK6</accession>
<dbReference type="PANTHER" id="PTHR37981">
    <property type="entry name" value="LIPASE 2"/>
    <property type="match status" value="1"/>
</dbReference>
<dbReference type="Gene3D" id="3.40.50.1110">
    <property type="entry name" value="SGNH hydrolase"/>
    <property type="match status" value="1"/>
</dbReference>
<dbReference type="InterPro" id="IPR036514">
    <property type="entry name" value="SGNH_hydro_sf"/>
</dbReference>
<evidence type="ECO:0000256" key="1">
    <source>
        <dbReference type="SAM" id="Phobius"/>
    </source>
</evidence>
<reference evidence="3 4" key="1">
    <citation type="journal article" date="2019" name="Int. J. Syst. Evol. Microbiol.">
        <title>The Global Catalogue of Microorganisms (GCM) 10K type strain sequencing project: providing services to taxonomists for standard genome sequencing and annotation.</title>
        <authorList>
            <consortium name="The Broad Institute Genomics Platform"/>
            <consortium name="The Broad Institute Genome Sequencing Center for Infectious Disease"/>
            <person name="Wu L."/>
            <person name="Ma J."/>
        </authorList>
    </citation>
    <scope>NUCLEOTIDE SEQUENCE [LARGE SCALE GENOMIC DNA]</scope>
    <source>
        <strain evidence="3 4">JCM 16013</strain>
    </source>
</reference>
<evidence type="ECO:0000259" key="2">
    <source>
        <dbReference type="Pfam" id="PF13472"/>
    </source>
</evidence>
<dbReference type="Pfam" id="PF13472">
    <property type="entry name" value="Lipase_GDSL_2"/>
    <property type="match status" value="1"/>
</dbReference>
<dbReference type="CDD" id="cd01823">
    <property type="entry name" value="SEST_like"/>
    <property type="match status" value="1"/>
</dbReference>
<sequence length="446" mass="45832">MAAVPVAAAALLLAALWVAVRVTPLQSVSTAGQTVEVGAASPGWGLSGPGELDLFGQTIATEPQFPGPVRPRLRLTHITANAELAQLLGSDEHGGAGTMGRQLAAGWLRYALWEGAVSAGVVVLVLTAVTGVRRYSLRRSAVVLATGAVAMSVVNLVGFSLLASGTPAALRHVHSLSDLVGRSPATPVAPVAGPSLGEVQAVVVGDSTAAGVGNRPLPAPDALDQACGRSADSYAEQLAQVNAWHVLNLACSGATIRDGLIGPQQSGSHTAPPQLAQLERAPKALVVIVGVGADDLHWADLTKLCAASPNCDDRATDAYFQQQMAQFVLDYRELLTQLAALPNHPTVIVNQYYDPFGSDIGCLGPLGVDSTKAKTLQNRLGQLNTALSQGADAAGFISVQPSFAGHTLCSTQPFVQGPKDRAPLHPTAAGELAVALADQRALSVAK</sequence>